<dbReference type="EMBL" id="JBHUHZ010000002">
    <property type="protein sequence ID" value="MFD2163786.1"/>
    <property type="molecule type" value="Genomic_DNA"/>
</dbReference>
<reference evidence="4" key="1">
    <citation type="journal article" date="2019" name="Int. J. Syst. Evol. Microbiol.">
        <title>The Global Catalogue of Microorganisms (GCM) 10K type strain sequencing project: providing services to taxonomists for standard genome sequencing and annotation.</title>
        <authorList>
            <consortium name="The Broad Institute Genomics Platform"/>
            <consortium name="The Broad Institute Genome Sequencing Center for Infectious Disease"/>
            <person name="Wu L."/>
            <person name="Ma J."/>
        </authorList>
    </citation>
    <scope>NUCLEOTIDE SEQUENCE [LARGE SCALE GENOMIC DNA]</scope>
    <source>
        <strain evidence="4">KCTC 42217</strain>
    </source>
</reference>
<dbReference type="SUPFAM" id="SSF55961">
    <property type="entry name" value="Bet v1-like"/>
    <property type="match status" value="1"/>
</dbReference>
<evidence type="ECO:0000256" key="1">
    <source>
        <dbReference type="ARBA" id="ARBA00006817"/>
    </source>
</evidence>
<organism evidence="3 4">
    <name type="scientific">Paradesertivirga mongoliensis</name>
    <dbReference type="NCBI Taxonomy" id="2100740"/>
    <lineage>
        <taxon>Bacteria</taxon>
        <taxon>Pseudomonadati</taxon>
        <taxon>Bacteroidota</taxon>
        <taxon>Sphingobacteriia</taxon>
        <taxon>Sphingobacteriales</taxon>
        <taxon>Sphingobacteriaceae</taxon>
        <taxon>Paradesertivirga</taxon>
    </lineage>
</organism>
<evidence type="ECO:0000313" key="4">
    <source>
        <dbReference type="Proteomes" id="UP001597387"/>
    </source>
</evidence>
<sequence length="149" mass="17498">MKKEESRELRTEKSFKVPIDLMWDAWTNPKHLANWWGPLGFTITIHEMDLSEGGEWRLTLHGPDGTNFPNRSVFKQIIPNQKIVFEHFNPHFLATIIFDSNTETTKVEWTLEFDTVEMREIIVSAHKADDGQRQNLEKLEKYLSTILMP</sequence>
<evidence type="ECO:0000313" key="3">
    <source>
        <dbReference type="EMBL" id="MFD2163786.1"/>
    </source>
</evidence>
<dbReference type="InterPro" id="IPR023393">
    <property type="entry name" value="START-like_dom_sf"/>
</dbReference>
<protein>
    <submittedName>
        <fullName evidence="3">SRPBCC domain-containing protein</fullName>
    </submittedName>
</protein>
<dbReference type="InterPro" id="IPR013538">
    <property type="entry name" value="ASHA1/2-like_C"/>
</dbReference>
<dbReference type="RefSeq" id="WP_255900224.1">
    <property type="nucleotide sequence ID" value="NZ_JAFMZO010000002.1"/>
</dbReference>
<feature type="domain" description="Activator of Hsp90 ATPase homologue 1/2-like C-terminal" evidence="2">
    <location>
        <begin position="16"/>
        <end position="143"/>
    </location>
</feature>
<proteinExistence type="inferred from homology"/>
<comment type="caution">
    <text evidence="3">The sequence shown here is derived from an EMBL/GenBank/DDBJ whole genome shotgun (WGS) entry which is preliminary data.</text>
</comment>
<comment type="similarity">
    <text evidence="1">Belongs to the AHA1 family.</text>
</comment>
<gene>
    <name evidence="3" type="ORF">ACFSJU_15365</name>
</gene>
<dbReference type="Gene3D" id="3.30.530.20">
    <property type="match status" value="1"/>
</dbReference>
<evidence type="ECO:0000259" key="2">
    <source>
        <dbReference type="Pfam" id="PF08327"/>
    </source>
</evidence>
<dbReference type="Pfam" id="PF08327">
    <property type="entry name" value="AHSA1"/>
    <property type="match status" value="1"/>
</dbReference>
<name>A0ABW4ZQC0_9SPHI</name>
<keyword evidence="4" id="KW-1185">Reference proteome</keyword>
<dbReference type="Proteomes" id="UP001597387">
    <property type="component" value="Unassembled WGS sequence"/>
</dbReference>
<accession>A0ABW4ZQC0</accession>